<accession>A0E000</accession>
<dbReference type="InParanoid" id="A0E000"/>
<dbReference type="RefSeq" id="XP_001456014.1">
    <property type="nucleotide sequence ID" value="XM_001455977.1"/>
</dbReference>
<feature type="transmembrane region" description="Helical" evidence="1">
    <location>
        <begin position="12"/>
        <end position="30"/>
    </location>
</feature>
<dbReference type="EMBL" id="CT868650">
    <property type="protein sequence ID" value="CAK88617.1"/>
    <property type="molecule type" value="Genomic_DNA"/>
</dbReference>
<keyword evidence="3" id="KW-1185">Reference proteome</keyword>
<dbReference type="HOGENOM" id="CLU_2404280_0_0_1"/>
<sequence>MKSLTFNRVLKIAISWFITVLAEEEAVLVLTTKYYNIHLDTFLIHGSLFFFNLLALGVNNVKSFNLQNSKDFQLVFSGAEIEERDESKVQRTQ</sequence>
<reference evidence="2 3" key="1">
    <citation type="journal article" date="2006" name="Nature">
        <title>Global trends of whole-genome duplications revealed by the ciliate Paramecium tetraurelia.</title>
        <authorList>
            <consortium name="Genoscope"/>
            <person name="Aury J.-M."/>
            <person name="Jaillon O."/>
            <person name="Duret L."/>
            <person name="Noel B."/>
            <person name="Jubin C."/>
            <person name="Porcel B.M."/>
            <person name="Segurens B."/>
            <person name="Daubin V."/>
            <person name="Anthouard V."/>
            <person name="Aiach N."/>
            <person name="Arnaiz O."/>
            <person name="Billaut A."/>
            <person name="Beisson J."/>
            <person name="Blanc I."/>
            <person name="Bouhouche K."/>
            <person name="Camara F."/>
            <person name="Duharcourt S."/>
            <person name="Guigo R."/>
            <person name="Gogendeau D."/>
            <person name="Katinka M."/>
            <person name="Keller A.-M."/>
            <person name="Kissmehl R."/>
            <person name="Klotz C."/>
            <person name="Koll F."/>
            <person name="Le Moue A."/>
            <person name="Lepere C."/>
            <person name="Malinsky S."/>
            <person name="Nowacki M."/>
            <person name="Nowak J.K."/>
            <person name="Plattner H."/>
            <person name="Poulain J."/>
            <person name="Ruiz F."/>
            <person name="Serrano V."/>
            <person name="Zagulski M."/>
            <person name="Dessen P."/>
            <person name="Betermier M."/>
            <person name="Weissenbach J."/>
            <person name="Scarpelli C."/>
            <person name="Schachter V."/>
            <person name="Sperling L."/>
            <person name="Meyer E."/>
            <person name="Cohen J."/>
            <person name="Wincker P."/>
        </authorList>
    </citation>
    <scope>NUCLEOTIDE SEQUENCE [LARGE SCALE GENOMIC DNA]</scope>
    <source>
        <strain evidence="2 3">Stock d4-2</strain>
    </source>
</reference>
<dbReference type="GeneID" id="5041799"/>
<dbReference type="AlphaFoldDB" id="A0E000"/>
<feature type="transmembrane region" description="Helical" evidence="1">
    <location>
        <begin position="42"/>
        <end position="61"/>
    </location>
</feature>
<dbReference type="Proteomes" id="UP000000600">
    <property type="component" value="Unassembled WGS sequence"/>
</dbReference>
<name>A0E000_PARTE</name>
<evidence type="ECO:0000313" key="3">
    <source>
        <dbReference type="Proteomes" id="UP000000600"/>
    </source>
</evidence>
<organism evidence="2 3">
    <name type="scientific">Paramecium tetraurelia</name>
    <dbReference type="NCBI Taxonomy" id="5888"/>
    <lineage>
        <taxon>Eukaryota</taxon>
        <taxon>Sar</taxon>
        <taxon>Alveolata</taxon>
        <taxon>Ciliophora</taxon>
        <taxon>Intramacronucleata</taxon>
        <taxon>Oligohymenophorea</taxon>
        <taxon>Peniculida</taxon>
        <taxon>Parameciidae</taxon>
        <taxon>Paramecium</taxon>
    </lineage>
</organism>
<keyword evidence="1" id="KW-0812">Transmembrane</keyword>
<evidence type="ECO:0000256" key="1">
    <source>
        <dbReference type="SAM" id="Phobius"/>
    </source>
</evidence>
<proteinExistence type="predicted"/>
<evidence type="ECO:0000313" key="2">
    <source>
        <dbReference type="EMBL" id="CAK88617.1"/>
    </source>
</evidence>
<dbReference type="KEGG" id="ptm:GSPATT00021785001"/>
<gene>
    <name evidence="2" type="ORF">GSPATT00021785001</name>
</gene>
<keyword evidence="1" id="KW-0472">Membrane</keyword>
<keyword evidence="1" id="KW-1133">Transmembrane helix</keyword>
<protein>
    <submittedName>
        <fullName evidence="2">Uncharacterized protein</fullName>
    </submittedName>
</protein>